<dbReference type="NCBIfam" id="TIGR03407">
    <property type="entry name" value="urea_ABC_UrtA"/>
    <property type="match status" value="1"/>
</dbReference>
<protein>
    <submittedName>
        <fullName evidence="2">Urea ABC transporter substrate-binding protein</fullName>
    </submittedName>
</protein>
<sequence>MRLPKRLLGLTVGAALALAGGPVAAQDGEPIKVGVLHSLSGTMAISETTLKDTVEMMVSDLNESGGLLGREVETVVVDPASDWDLFAEKARQLIEVEDVDVVFGCWTSASRKAVLPVFEELDGLLFYPVQYEGQEASKNIFYTGAAPNQQSIPATKYLLDQGFERFALLGTDYVFPRTTNKILDAYLNQNGISDDDIMVNYTPFGHSDWQSIISRVKSFANQGKRTAIISTINGDANVPFYKELANQGVDALDTPVVAFSVGEQELSGIDTDPLIGHLAAWNYFMTVETPENDKFIANFREFTDDEDRVVNDPMEAHYIGFNMWVQAVRQAGTTDVAAVRNAMYGQTVQSLSGFEVAMNENHHLSKPVMIGEIGPGGQFNIVQKTDEAIPGDPWSDYLPESENLTADWTYPWVCGGCEEPTFADAGLIGVD</sequence>
<proteinExistence type="predicted"/>
<dbReference type="PANTHER" id="PTHR47628:SF1">
    <property type="entry name" value="ALIPHATIC AMIDASE EXPRESSION-REGULATING PROTEIN"/>
    <property type="match status" value="1"/>
</dbReference>
<gene>
    <name evidence="2" type="primary">urtA</name>
    <name evidence="2" type="ORF">CKO21_13210</name>
</gene>
<dbReference type="Pfam" id="PF13433">
    <property type="entry name" value="Peripla_BP_5"/>
    <property type="match status" value="1"/>
</dbReference>
<evidence type="ECO:0000256" key="1">
    <source>
        <dbReference type="SAM" id="SignalP"/>
    </source>
</evidence>
<evidence type="ECO:0000313" key="2">
    <source>
        <dbReference type="EMBL" id="MBK1698200.1"/>
    </source>
</evidence>
<name>A0A934V142_9PROT</name>
<dbReference type="InterPro" id="IPR028082">
    <property type="entry name" value="Peripla_BP_I"/>
</dbReference>
<keyword evidence="1" id="KW-0732">Signal</keyword>
<keyword evidence="3" id="KW-1185">Reference proteome</keyword>
<comment type="caution">
    <text evidence="2">The sequence shown here is derived from an EMBL/GenBank/DDBJ whole genome shotgun (WGS) entry which is preliminary data.</text>
</comment>
<dbReference type="CDD" id="cd06355">
    <property type="entry name" value="PBP1_FmdD-like"/>
    <property type="match status" value="1"/>
</dbReference>
<accession>A0A934V142</accession>
<dbReference type="SUPFAM" id="SSF53822">
    <property type="entry name" value="Periplasmic binding protein-like I"/>
    <property type="match status" value="1"/>
</dbReference>
<organism evidence="2 3">
    <name type="scientific">Rhodovibrio salinarum</name>
    <dbReference type="NCBI Taxonomy" id="1087"/>
    <lineage>
        <taxon>Bacteria</taxon>
        <taxon>Pseudomonadati</taxon>
        <taxon>Pseudomonadota</taxon>
        <taxon>Alphaproteobacteria</taxon>
        <taxon>Rhodospirillales</taxon>
        <taxon>Rhodovibrionaceae</taxon>
        <taxon>Rhodovibrio</taxon>
    </lineage>
</organism>
<dbReference type="Gene3D" id="3.40.50.2300">
    <property type="match status" value="2"/>
</dbReference>
<dbReference type="AlphaFoldDB" id="A0A934V142"/>
<feature type="chain" id="PRO_5037554142" evidence="1">
    <location>
        <begin position="26"/>
        <end position="431"/>
    </location>
</feature>
<feature type="signal peptide" evidence="1">
    <location>
        <begin position="1"/>
        <end position="25"/>
    </location>
</feature>
<dbReference type="RefSeq" id="WP_027288674.1">
    <property type="nucleotide sequence ID" value="NZ_NRRE01000026.1"/>
</dbReference>
<evidence type="ECO:0000313" key="3">
    <source>
        <dbReference type="Proteomes" id="UP000778970"/>
    </source>
</evidence>
<reference evidence="2" key="2">
    <citation type="journal article" date="2020" name="Microorganisms">
        <title>Osmotic Adaptation and Compatible Solute Biosynthesis of Phototrophic Bacteria as Revealed from Genome Analyses.</title>
        <authorList>
            <person name="Imhoff J.F."/>
            <person name="Rahn T."/>
            <person name="Kunzel S."/>
            <person name="Keller A."/>
            <person name="Neulinger S.C."/>
        </authorList>
    </citation>
    <scope>NUCLEOTIDE SEQUENCE</scope>
    <source>
        <strain evidence="2">DSM 9154</strain>
    </source>
</reference>
<dbReference type="PANTHER" id="PTHR47628">
    <property type="match status" value="1"/>
</dbReference>
<reference evidence="2" key="1">
    <citation type="submission" date="2017-08" db="EMBL/GenBank/DDBJ databases">
        <authorList>
            <person name="Imhoff J.F."/>
            <person name="Rahn T."/>
            <person name="Kuenzel S."/>
            <person name="Neulinger S.C."/>
        </authorList>
    </citation>
    <scope>NUCLEOTIDE SEQUENCE</scope>
    <source>
        <strain evidence="2">DSM 9154</strain>
    </source>
</reference>
<dbReference type="EMBL" id="NRRE01000026">
    <property type="protein sequence ID" value="MBK1698200.1"/>
    <property type="molecule type" value="Genomic_DNA"/>
</dbReference>
<dbReference type="InterPro" id="IPR017777">
    <property type="entry name" value="ABC_urea-bd_UrtA"/>
</dbReference>
<dbReference type="Proteomes" id="UP000778970">
    <property type="component" value="Unassembled WGS sequence"/>
</dbReference>